<dbReference type="Pfam" id="PF02367">
    <property type="entry name" value="TsaE"/>
    <property type="match status" value="1"/>
</dbReference>
<dbReference type="InterPro" id="IPR027417">
    <property type="entry name" value="P-loop_NTPase"/>
</dbReference>
<keyword evidence="9" id="KW-0460">Magnesium</keyword>
<keyword evidence="8" id="KW-0067">ATP-binding</keyword>
<dbReference type="InterPro" id="IPR003442">
    <property type="entry name" value="T6A_TsaE"/>
</dbReference>
<evidence type="ECO:0000313" key="11">
    <source>
        <dbReference type="EMBL" id="SUV52809.1"/>
    </source>
</evidence>
<dbReference type="GO" id="GO:0046872">
    <property type="term" value="F:metal ion binding"/>
    <property type="evidence" value="ECO:0007669"/>
    <property type="project" value="UniProtKB-KW"/>
</dbReference>
<sequence length="135" mass="15537">MTWSITTLEEWNPIAEWILKNKKHAIIQLKGEMGAGKTSFTAVLLQKMNAKDEVSSPTYAIVNEYDTERGSVYHFDLYRLKDISELEALGFYEYLDSGNLCIIEWAELFPEAFEGTDYHTLEIVEIDGKRNISFS</sequence>
<evidence type="ECO:0000256" key="9">
    <source>
        <dbReference type="ARBA" id="ARBA00022842"/>
    </source>
</evidence>
<dbReference type="GO" id="GO:0005524">
    <property type="term" value="F:ATP binding"/>
    <property type="evidence" value="ECO:0007669"/>
    <property type="project" value="UniProtKB-KW"/>
</dbReference>
<evidence type="ECO:0000256" key="5">
    <source>
        <dbReference type="ARBA" id="ARBA00022694"/>
    </source>
</evidence>
<dbReference type="SUPFAM" id="SSF52540">
    <property type="entry name" value="P-loop containing nucleoside triphosphate hydrolases"/>
    <property type="match status" value="1"/>
</dbReference>
<keyword evidence="6" id="KW-0479">Metal-binding</keyword>
<accession>A0A380ZVQ4</accession>
<evidence type="ECO:0000256" key="6">
    <source>
        <dbReference type="ARBA" id="ARBA00022723"/>
    </source>
</evidence>
<comment type="similarity">
    <text evidence="2">Belongs to the TsaE family.</text>
</comment>
<keyword evidence="5" id="KW-0819">tRNA processing</keyword>
<evidence type="ECO:0000256" key="8">
    <source>
        <dbReference type="ARBA" id="ARBA00022840"/>
    </source>
</evidence>
<evidence type="ECO:0000256" key="10">
    <source>
        <dbReference type="ARBA" id="ARBA00032441"/>
    </source>
</evidence>
<comment type="subcellular location">
    <subcellularLocation>
        <location evidence="1">Cytoplasm</location>
    </subcellularLocation>
</comment>
<organism evidence="11 12">
    <name type="scientific">Bergeyella zoohelcum</name>
    <dbReference type="NCBI Taxonomy" id="1015"/>
    <lineage>
        <taxon>Bacteria</taxon>
        <taxon>Pseudomonadati</taxon>
        <taxon>Bacteroidota</taxon>
        <taxon>Flavobacteriia</taxon>
        <taxon>Flavobacteriales</taxon>
        <taxon>Weeksellaceae</taxon>
        <taxon>Bergeyella</taxon>
    </lineage>
</organism>
<evidence type="ECO:0000256" key="1">
    <source>
        <dbReference type="ARBA" id="ARBA00004496"/>
    </source>
</evidence>
<evidence type="ECO:0000256" key="3">
    <source>
        <dbReference type="ARBA" id="ARBA00019010"/>
    </source>
</evidence>
<dbReference type="GO" id="GO:0002949">
    <property type="term" value="P:tRNA threonylcarbamoyladenosine modification"/>
    <property type="evidence" value="ECO:0007669"/>
    <property type="project" value="InterPro"/>
</dbReference>
<dbReference type="RefSeq" id="WP_002688054.1">
    <property type="nucleotide sequence ID" value="NZ_UFTJ01000003.1"/>
</dbReference>
<dbReference type="GO" id="GO:0005737">
    <property type="term" value="C:cytoplasm"/>
    <property type="evidence" value="ECO:0007669"/>
    <property type="project" value="UniProtKB-SubCell"/>
</dbReference>
<name>A0A380ZVQ4_9FLAO</name>
<evidence type="ECO:0000256" key="7">
    <source>
        <dbReference type="ARBA" id="ARBA00022741"/>
    </source>
</evidence>
<protein>
    <recommendedName>
        <fullName evidence="3">tRNA threonylcarbamoyladenosine biosynthesis protein TsaE</fullName>
    </recommendedName>
    <alternativeName>
        <fullName evidence="10">t(6)A37 threonylcarbamoyladenosine biosynthesis protein TsaE</fullName>
    </alternativeName>
</protein>
<dbReference type="PANTHER" id="PTHR33540">
    <property type="entry name" value="TRNA THREONYLCARBAMOYLADENOSINE BIOSYNTHESIS PROTEIN TSAE"/>
    <property type="match status" value="1"/>
</dbReference>
<keyword evidence="7" id="KW-0547">Nucleotide-binding</keyword>
<evidence type="ECO:0000313" key="12">
    <source>
        <dbReference type="Proteomes" id="UP000255515"/>
    </source>
</evidence>
<gene>
    <name evidence="11" type="ORF">NCTC11661_01954</name>
</gene>
<dbReference type="EMBL" id="UFTJ01000003">
    <property type="protein sequence ID" value="SUV52809.1"/>
    <property type="molecule type" value="Genomic_DNA"/>
</dbReference>
<reference evidence="11 12" key="1">
    <citation type="submission" date="2018-06" db="EMBL/GenBank/DDBJ databases">
        <authorList>
            <consortium name="Pathogen Informatics"/>
            <person name="Doyle S."/>
        </authorList>
    </citation>
    <scope>NUCLEOTIDE SEQUENCE [LARGE SCALE GENOMIC DNA]</scope>
    <source>
        <strain evidence="11 12">NCTC11661</strain>
    </source>
</reference>
<evidence type="ECO:0000256" key="2">
    <source>
        <dbReference type="ARBA" id="ARBA00007599"/>
    </source>
</evidence>
<dbReference type="Proteomes" id="UP000255515">
    <property type="component" value="Unassembled WGS sequence"/>
</dbReference>
<dbReference type="Gene3D" id="3.40.50.300">
    <property type="entry name" value="P-loop containing nucleotide triphosphate hydrolases"/>
    <property type="match status" value="1"/>
</dbReference>
<dbReference type="AlphaFoldDB" id="A0A380ZVQ4"/>
<dbReference type="PANTHER" id="PTHR33540:SF2">
    <property type="entry name" value="TRNA THREONYLCARBAMOYLADENOSINE BIOSYNTHESIS PROTEIN TSAE"/>
    <property type="match status" value="1"/>
</dbReference>
<evidence type="ECO:0000256" key="4">
    <source>
        <dbReference type="ARBA" id="ARBA00022490"/>
    </source>
</evidence>
<keyword evidence="4" id="KW-0963">Cytoplasm</keyword>
<dbReference type="NCBIfam" id="TIGR00150">
    <property type="entry name" value="T6A_YjeE"/>
    <property type="match status" value="1"/>
</dbReference>
<proteinExistence type="inferred from homology"/>